<dbReference type="eggNOG" id="COG3307">
    <property type="taxonomic scope" value="Bacteria"/>
</dbReference>
<feature type="transmembrane region" description="Helical" evidence="1">
    <location>
        <begin position="309"/>
        <end position="324"/>
    </location>
</feature>
<evidence type="ECO:0000313" key="2">
    <source>
        <dbReference type="EMBL" id="AFZ37047.1"/>
    </source>
</evidence>
<feature type="transmembrane region" description="Helical" evidence="1">
    <location>
        <begin position="90"/>
        <end position="110"/>
    </location>
</feature>
<feature type="transmembrane region" description="Helical" evidence="1">
    <location>
        <begin position="192"/>
        <end position="211"/>
    </location>
</feature>
<feature type="transmembrane region" description="Helical" evidence="1">
    <location>
        <begin position="122"/>
        <end position="144"/>
    </location>
</feature>
<feature type="transmembrane region" description="Helical" evidence="1">
    <location>
        <begin position="262"/>
        <end position="279"/>
    </location>
</feature>
<dbReference type="KEGG" id="scs:Sta7437_3549"/>
<dbReference type="EMBL" id="CP003653">
    <property type="protein sequence ID" value="AFZ37047.1"/>
    <property type="molecule type" value="Genomic_DNA"/>
</dbReference>
<evidence type="ECO:0008006" key="4">
    <source>
        <dbReference type="Google" id="ProtNLM"/>
    </source>
</evidence>
<accession>K9XZF9</accession>
<feature type="transmembrane region" description="Helical" evidence="1">
    <location>
        <begin position="418"/>
        <end position="440"/>
    </location>
</feature>
<dbReference type="STRING" id="111780.Sta7437_3549"/>
<evidence type="ECO:0000256" key="1">
    <source>
        <dbReference type="SAM" id="Phobius"/>
    </source>
</evidence>
<reference evidence="3" key="1">
    <citation type="journal article" date="2013" name="Proc. Natl. Acad. Sci. U.S.A.">
        <title>Improving the coverage of the cyanobacterial phylum using diversity-driven genome sequencing.</title>
        <authorList>
            <person name="Shih P.M."/>
            <person name="Wu D."/>
            <person name="Latifi A."/>
            <person name="Axen S.D."/>
            <person name="Fewer D.P."/>
            <person name="Talla E."/>
            <person name="Calteau A."/>
            <person name="Cai F."/>
            <person name="Tandeau de Marsac N."/>
            <person name="Rippka R."/>
            <person name="Herdman M."/>
            <person name="Sivonen K."/>
            <person name="Coursin T."/>
            <person name="Laurent T."/>
            <person name="Goodwin L."/>
            <person name="Nolan M."/>
            <person name="Davenport K.W."/>
            <person name="Han C.S."/>
            <person name="Rubin E.M."/>
            <person name="Eisen J.A."/>
            <person name="Woyke T."/>
            <person name="Gugger M."/>
            <person name="Kerfeld C.A."/>
        </authorList>
    </citation>
    <scope>NUCLEOTIDE SEQUENCE [LARGE SCALE GENOMIC DNA]</scope>
    <source>
        <strain evidence="3">ATCC 29371 / PCC 7437</strain>
    </source>
</reference>
<feature type="transmembrane region" description="Helical" evidence="1">
    <location>
        <begin position="20"/>
        <end position="47"/>
    </location>
</feature>
<feature type="transmembrane region" description="Helical" evidence="1">
    <location>
        <begin position="452"/>
        <end position="471"/>
    </location>
</feature>
<sequence length="496" mass="55276">MNLNRQEIFIASTATTAFLVSVVLVIFSSLLTSLIGAVLIVALAIAYRYPRQGLWLFLIYLPFTGTVSYSFASIYRAVGGYVTYSGDYALFHLAKDALYFPALIAIVLSSQRLKQLRNQAKPLLIALSLLLAVCLLTLLLVNLPQQLSALPKEKPLLMGIIGLKILIGYVPLLVCGYYLIRDRQDLQFLLRLQIILALICSGLGLIQYFLLVKGICLGNTHLIEPAATRATLQARCFVGGSLLYNPAKQLISLPGTFVAPWQWTWFLISSSFFTTAATVGESSLRWRIISFFSALMVLIAAIISGQTTAIILVPFIFFILLLITETQTKRLALKLGIAIFLGILIANTTGVFGTVWSSAIARWNYSPPQEFVINQFNWILQEGVKLLGNGLGKAASAARRLGEIKLIETFYPRLLYEIGWVGTLTFLVAVTVTTVFTFQAYRSIKELSLKRISICLWILILLISYNTYYYPLIIEPVAIYYWFFAGVLLKLPNIET</sequence>
<dbReference type="Proteomes" id="UP000010473">
    <property type="component" value="Chromosome"/>
</dbReference>
<protein>
    <recommendedName>
        <fullName evidence="4">O-antigen polymerase</fullName>
    </recommendedName>
</protein>
<dbReference type="OrthoDB" id="524903at2"/>
<feature type="transmembrane region" description="Helical" evidence="1">
    <location>
        <begin position="54"/>
        <end position="78"/>
    </location>
</feature>
<keyword evidence="3" id="KW-1185">Reference proteome</keyword>
<keyword evidence="1" id="KW-0812">Transmembrane</keyword>
<keyword evidence="1" id="KW-1133">Transmembrane helix</keyword>
<dbReference type="PATRIC" id="fig|111780.3.peg.3676"/>
<feature type="transmembrane region" description="Helical" evidence="1">
    <location>
        <begin position="286"/>
        <end position="303"/>
    </location>
</feature>
<evidence type="ECO:0000313" key="3">
    <source>
        <dbReference type="Proteomes" id="UP000010473"/>
    </source>
</evidence>
<organism evidence="2 3">
    <name type="scientific">Stanieria cyanosphaera (strain ATCC 29371 / PCC 7437)</name>
    <dbReference type="NCBI Taxonomy" id="111780"/>
    <lineage>
        <taxon>Bacteria</taxon>
        <taxon>Bacillati</taxon>
        <taxon>Cyanobacteriota</taxon>
        <taxon>Cyanophyceae</taxon>
        <taxon>Pleurocapsales</taxon>
        <taxon>Dermocarpellaceae</taxon>
        <taxon>Stanieria</taxon>
    </lineage>
</organism>
<dbReference type="RefSeq" id="WP_015194709.1">
    <property type="nucleotide sequence ID" value="NC_019748.1"/>
</dbReference>
<name>K9XZF9_STAC7</name>
<gene>
    <name evidence="2" type="ordered locus">Sta7437_3549</name>
</gene>
<feature type="transmembrane region" description="Helical" evidence="1">
    <location>
        <begin position="331"/>
        <end position="356"/>
    </location>
</feature>
<proteinExistence type="predicted"/>
<dbReference type="AlphaFoldDB" id="K9XZF9"/>
<feature type="transmembrane region" description="Helical" evidence="1">
    <location>
        <begin position="156"/>
        <end position="180"/>
    </location>
</feature>
<keyword evidence="1" id="KW-0472">Membrane</keyword>
<dbReference type="HOGENOM" id="CLU_502190_0_0_3"/>